<reference evidence="3 4" key="1">
    <citation type="submission" date="2014-04" db="EMBL/GenBank/DDBJ databases">
        <authorList>
            <consortium name="DOE Joint Genome Institute"/>
            <person name="Kuo A."/>
            <person name="Kohler A."/>
            <person name="Costa M.D."/>
            <person name="Nagy L.G."/>
            <person name="Floudas D."/>
            <person name="Copeland A."/>
            <person name="Barry K.W."/>
            <person name="Cichocki N."/>
            <person name="Veneault-Fourrey C."/>
            <person name="LaButti K."/>
            <person name="Lindquist E.A."/>
            <person name="Lipzen A."/>
            <person name="Lundell T."/>
            <person name="Morin E."/>
            <person name="Murat C."/>
            <person name="Sun H."/>
            <person name="Tunlid A."/>
            <person name="Henrissat B."/>
            <person name="Grigoriev I.V."/>
            <person name="Hibbett D.S."/>
            <person name="Martin F."/>
            <person name="Nordberg H.P."/>
            <person name="Cantor M.N."/>
            <person name="Hua S.X."/>
        </authorList>
    </citation>
    <scope>NUCLEOTIDE SEQUENCE [LARGE SCALE GENOMIC DNA]</scope>
    <source>
        <strain evidence="3 4">Marx 270</strain>
    </source>
</reference>
<feature type="region of interest" description="Disordered" evidence="1">
    <location>
        <begin position="186"/>
        <end position="288"/>
    </location>
</feature>
<accession>A0A0C3NRC6</accession>
<feature type="transmembrane region" description="Helical" evidence="2">
    <location>
        <begin position="30"/>
        <end position="53"/>
    </location>
</feature>
<dbReference type="OrthoDB" id="2696187at2759"/>
<feature type="compositionally biased region" description="Basic and acidic residues" evidence="1">
    <location>
        <begin position="243"/>
        <end position="252"/>
    </location>
</feature>
<keyword evidence="2" id="KW-1133">Transmembrane helix</keyword>
<dbReference type="AlphaFoldDB" id="A0A0C3NRC6"/>
<feature type="compositionally biased region" description="Polar residues" evidence="1">
    <location>
        <begin position="217"/>
        <end position="229"/>
    </location>
</feature>
<dbReference type="HOGENOM" id="CLU_966819_0_0_1"/>
<protein>
    <submittedName>
        <fullName evidence="3">Uncharacterized protein</fullName>
    </submittedName>
</protein>
<organism evidence="3 4">
    <name type="scientific">Pisolithus tinctorius Marx 270</name>
    <dbReference type="NCBI Taxonomy" id="870435"/>
    <lineage>
        <taxon>Eukaryota</taxon>
        <taxon>Fungi</taxon>
        <taxon>Dikarya</taxon>
        <taxon>Basidiomycota</taxon>
        <taxon>Agaricomycotina</taxon>
        <taxon>Agaricomycetes</taxon>
        <taxon>Agaricomycetidae</taxon>
        <taxon>Boletales</taxon>
        <taxon>Sclerodermatineae</taxon>
        <taxon>Pisolithaceae</taxon>
        <taxon>Pisolithus</taxon>
    </lineage>
</organism>
<evidence type="ECO:0000313" key="4">
    <source>
        <dbReference type="Proteomes" id="UP000054217"/>
    </source>
</evidence>
<dbReference type="Proteomes" id="UP000054217">
    <property type="component" value="Unassembled WGS sequence"/>
</dbReference>
<sequence>MSPTLVPVVNARSTVLRHVKRAGGHSDTPVVVLAVICLVILTLTIVSIARYFFWGRNRNSPSSTDPSSRSPSHWYSPRCLGSLRTGRTATSSHQDPLPALPPRDPVRPWPATYRPKYPRVHFADRPYSYRSHRFGEYRPGSLAVYRLSGLNAYQPGDHPPRRPSGFNAYTLGGLPLHRRPRPYNMKRSRLRTSSPIPEADPVPESSETNDVDVQLSDIPQSHDAQSVRSTPAVVRKTSIGTSEEARISHETVDEVDAASDSAPECASVTDTPQAGTNEERLGESEVST</sequence>
<proteinExistence type="predicted"/>
<dbReference type="InParanoid" id="A0A0C3NRC6"/>
<keyword evidence="2" id="KW-0812">Transmembrane</keyword>
<feature type="compositionally biased region" description="Basic and acidic residues" evidence="1">
    <location>
        <begin position="277"/>
        <end position="288"/>
    </location>
</feature>
<evidence type="ECO:0000313" key="3">
    <source>
        <dbReference type="EMBL" id="KIN97828.1"/>
    </source>
</evidence>
<keyword evidence="4" id="KW-1185">Reference proteome</keyword>
<keyword evidence="2" id="KW-0472">Membrane</keyword>
<feature type="compositionally biased region" description="Polar residues" evidence="1">
    <location>
        <begin position="85"/>
        <end position="94"/>
    </location>
</feature>
<reference evidence="4" key="2">
    <citation type="submission" date="2015-01" db="EMBL/GenBank/DDBJ databases">
        <title>Evolutionary Origins and Diversification of the Mycorrhizal Mutualists.</title>
        <authorList>
            <consortium name="DOE Joint Genome Institute"/>
            <consortium name="Mycorrhizal Genomics Consortium"/>
            <person name="Kohler A."/>
            <person name="Kuo A."/>
            <person name="Nagy L.G."/>
            <person name="Floudas D."/>
            <person name="Copeland A."/>
            <person name="Barry K.W."/>
            <person name="Cichocki N."/>
            <person name="Veneault-Fourrey C."/>
            <person name="LaButti K."/>
            <person name="Lindquist E.A."/>
            <person name="Lipzen A."/>
            <person name="Lundell T."/>
            <person name="Morin E."/>
            <person name="Murat C."/>
            <person name="Riley R."/>
            <person name="Ohm R."/>
            <person name="Sun H."/>
            <person name="Tunlid A."/>
            <person name="Henrissat B."/>
            <person name="Grigoriev I.V."/>
            <person name="Hibbett D.S."/>
            <person name="Martin F."/>
        </authorList>
    </citation>
    <scope>NUCLEOTIDE SEQUENCE [LARGE SCALE GENOMIC DNA]</scope>
    <source>
        <strain evidence="4">Marx 270</strain>
    </source>
</reference>
<feature type="region of interest" description="Disordered" evidence="1">
    <location>
        <begin position="85"/>
        <end position="110"/>
    </location>
</feature>
<gene>
    <name evidence="3" type="ORF">M404DRAFT_1005791</name>
</gene>
<evidence type="ECO:0000256" key="1">
    <source>
        <dbReference type="SAM" id="MobiDB-lite"/>
    </source>
</evidence>
<name>A0A0C3NRC6_PISTI</name>
<dbReference type="EMBL" id="KN832023">
    <property type="protein sequence ID" value="KIN97828.1"/>
    <property type="molecule type" value="Genomic_DNA"/>
</dbReference>
<evidence type="ECO:0000256" key="2">
    <source>
        <dbReference type="SAM" id="Phobius"/>
    </source>
</evidence>